<dbReference type="InterPro" id="IPR051312">
    <property type="entry name" value="Diverse_Substr_Oxidored"/>
</dbReference>
<dbReference type="SUPFAM" id="SSF56176">
    <property type="entry name" value="FAD-binding/transporter-associated domain-like"/>
    <property type="match status" value="1"/>
</dbReference>
<name>A0ABP7Q6W2_9SPHI</name>
<proteinExistence type="predicted"/>
<comment type="caution">
    <text evidence="3">The sequence shown here is derived from an EMBL/GenBank/DDBJ whole genome shotgun (WGS) entry which is preliminary data.</text>
</comment>
<dbReference type="SMART" id="SM01092">
    <property type="entry name" value="CO_deh_flav_C"/>
    <property type="match status" value="1"/>
</dbReference>
<dbReference type="Gene3D" id="3.30.43.10">
    <property type="entry name" value="Uridine Diphospho-n-acetylenolpyruvylglucosamine Reductase, domain 2"/>
    <property type="match status" value="1"/>
</dbReference>
<dbReference type="Gene3D" id="3.30.390.50">
    <property type="entry name" value="CO dehydrogenase flavoprotein, C-terminal domain"/>
    <property type="match status" value="1"/>
</dbReference>
<organism evidence="3 4">
    <name type="scientific">Pedobacter ginsengiterrae</name>
    <dbReference type="NCBI Taxonomy" id="871696"/>
    <lineage>
        <taxon>Bacteria</taxon>
        <taxon>Pseudomonadati</taxon>
        <taxon>Bacteroidota</taxon>
        <taxon>Sphingobacteriia</taxon>
        <taxon>Sphingobacteriales</taxon>
        <taxon>Sphingobacteriaceae</taxon>
        <taxon>Pedobacter</taxon>
    </lineage>
</organism>
<evidence type="ECO:0000259" key="2">
    <source>
        <dbReference type="PROSITE" id="PS51387"/>
    </source>
</evidence>
<dbReference type="Proteomes" id="UP001501081">
    <property type="component" value="Unassembled WGS sequence"/>
</dbReference>
<accession>A0ABP7Q6W2</accession>
<dbReference type="Gene3D" id="3.30.465.10">
    <property type="match status" value="2"/>
</dbReference>
<dbReference type="InterPro" id="IPR016167">
    <property type="entry name" value="FAD-bd_PCMH_sub1"/>
</dbReference>
<dbReference type="SUPFAM" id="SSF55447">
    <property type="entry name" value="CO dehydrogenase flavoprotein C-terminal domain-like"/>
    <property type="match status" value="1"/>
</dbReference>
<evidence type="ECO:0000313" key="3">
    <source>
        <dbReference type="EMBL" id="GAA3977419.1"/>
    </source>
</evidence>
<evidence type="ECO:0000313" key="4">
    <source>
        <dbReference type="Proteomes" id="UP001501081"/>
    </source>
</evidence>
<gene>
    <name evidence="3" type="ORF">GCM10022246_32140</name>
</gene>
<dbReference type="PANTHER" id="PTHR42659:SF1">
    <property type="entry name" value="OXIDOREDUCTASE"/>
    <property type="match status" value="1"/>
</dbReference>
<feature type="domain" description="FAD-binding PCMH-type" evidence="2">
    <location>
        <begin position="1"/>
        <end position="223"/>
    </location>
</feature>
<dbReference type="Pfam" id="PF00941">
    <property type="entry name" value="FAD_binding_5"/>
    <property type="match status" value="1"/>
</dbReference>
<dbReference type="InterPro" id="IPR036683">
    <property type="entry name" value="CO_DH_flav_C_dom_sf"/>
</dbReference>
<dbReference type="InterPro" id="IPR016169">
    <property type="entry name" value="FAD-bd_PCMH_sub2"/>
</dbReference>
<dbReference type="RefSeq" id="WP_344768661.1">
    <property type="nucleotide sequence ID" value="NZ_BAABAK010000016.1"/>
</dbReference>
<dbReference type="EMBL" id="BAABAK010000016">
    <property type="protein sequence ID" value="GAA3977419.1"/>
    <property type="molecule type" value="Genomic_DNA"/>
</dbReference>
<reference evidence="4" key="1">
    <citation type="journal article" date="2019" name="Int. J. Syst. Evol. Microbiol.">
        <title>The Global Catalogue of Microorganisms (GCM) 10K type strain sequencing project: providing services to taxonomists for standard genome sequencing and annotation.</title>
        <authorList>
            <consortium name="The Broad Institute Genomics Platform"/>
            <consortium name="The Broad Institute Genome Sequencing Center for Infectious Disease"/>
            <person name="Wu L."/>
            <person name="Ma J."/>
        </authorList>
    </citation>
    <scope>NUCLEOTIDE SEQUENCE [LARGE SCALE GENOMIC DNA]</scope>
    <source>
        <strain evidence="4">JCM 17338</strain>
    </source>
</reference>
<sequence>MNNFDYKQPADVAEAIKSKNDHTGNMFIAGGTNLIDLWKYNLVHPNSLIDTSLLGELSEITLLENNGIRLGATVKNADTAYHPIIEDKYPLLSKAILAGASAQIRNMASNGGNLLQRTRCYYFYDSDVPCNKRVPGSGCPAKNGYNRMHAILGASEDCIAVFPSDMCVALSALNATVNIQGSASKRVVPIGDFHRLPGNTPEIDNVLKSDEVITSIDLPEKGFSKNYAYLKLRDRHSYAFALVSVATALELEGNTIKEARIAIGGVAHKPWRSIEAEQFLCNKEATEENFSAAADIILQAAQGYGHNDFKIKLAKNAIIRNGLMALNPSSQLPGAAPSA</sequence>
<keyword evidence="1" id="KW-0285">Flavoprotein</keyword>
<evidence type="ECO:0000256" key="1">
    <source>
        <dbReference type="ARBA" id="ARBA00022827"/>
    </source>
</evidence>
<protein>
    <submittedName>
        <fullName evidence="3">Xanthine dehydrogenase family protein subunit M</fullName>
    </submittedName>
</protein>
<dbReference type="PROSITE" id="PS51387">
    <property type="entry name" value="FAD_PCMH"/>
    <property type="match status" value="1"/>
</dbReference>
<dbReference type="PANTHER" id="PTHR42659">
    <property type="entry name" value="XANTHINE DEHYDROGENASE SUBUNIT C-RELATED"/>
    <property type="match status" value="1"/>
</dbReference>
<dbReference type="InterPro" id="IPR002346">
    <property type="entry name" value="Mopterin_DH_FAD-bd"/>
</dbReference>
<dbReference type="Pfam" id="PF03450">
    <property type="entry name" value="CO_deh_flav_C"/>
    <property type="match status" value="1"/>
</dbReference>
<dbReference type="InterPro" id="IPR036318">
    <property type="entry name" value="FAD-bd_PCMH-like_sf"/>
</dbReference>
<dbReference type="InterPro" id="IPR005107">
    <property type="entry name" value="CO_DH_flav_C"/>
</dbReference>
<keyword evidence="4" id="KW-1185">Reference proteome</keyword>
<dbReference type="InterPro" id="IPR016166">
    <property type="entry name" value="FAD-bd_PCMH"/>
</dbReference>
<keyword evidence="1" id="KW-0274">FAD</keyword>